<sequence>MAKTTRPPNTSVLAKSSGVHDAPSLPESDSQWEKALLDVKWLLFNQQYKQCAMRCKQLIDTASPPLHPIRATYLHYHAATAYEYMGRAAHVYSTVKIPLLTEAMEHHKSAFVSLPEMVPVPAPSQQEDFEPASFLWSPTIESQSPTTVAWSDGVPPIPPTSLPPSALMAAAVWPDSSTLSPRSPVTVIAWSPGVTLTRHASPARVSRTPSPDPSVITAFHVTPPHATRGESRLDYNEPASDSPRPSVTTEFCVTPPHAACGESLLGYNESPSDSPRPSISTALCVTPPHAARGESLLDYSESPSGSPRPSVITEFCVTPPHVARGESQLDLDYNDPSPACQLSSPSQATFFTPQSSRSRLPVRSQLVAFNGGKDGPPREGSVIRDTAFDNFIPEADGDPFVNDTPTQHHPQTRIPVRLPPVRFPAELKDPMKRRDLVPSPLAIRKQSGEILMCRDSAMIAPAASENETAEKKISDNELMPPPRSRLPRLSNNITPSRHMNAGTEKIDTSLLAPQSMRVNSLLTSHYMTIGRPMAPSPSPPSSSSPPVQRPMSVLRVPFQSHPGSPNTDTDSSNPRSPVSWSGHTSSKSTAMILEFNDTIAWLAEKIPHYIADLEKQIERVKAVQQARRARHPAMNRSVSFWTFTPIKPHTNPGESPVAPRVEGPNVDEFGNVMRLESKEQRMKRLRKEGWVIGFRSKHSNWKGTEYYDRLCEDALAELGPSGNGSREWLNRFQNH</sequence>
<evidence type="ECO:0000313" key="2">
    <source>
        <dbReference type="EMBL" id="KAJ5129797.1"/>
    </source>
</evidence>
<dbReference type="OrthoDB" id="3641178at2759"/>
<feature type="region of interest" description="Disordered" evidence="1">
    <location>
        <begin position="529"/>
        <end position="585"/>
    </location>
</feature>
<evidence type="ECO:0000313" key="3">
    <source>
        <dbReference type="Proteomes" id="UP001149079"/>
    </source>
</evidence>
<feature type="region of interest" description="Disordered" evidence="1">
    <location>
        <begin position="1"/>
        <end position="26"/>
    </location>
</feature>
<feature type="compositionally biased region" description="Pro residues" evidence="1">
    <location>
        <begin position="534"/>
        <end position="543"/>
    </location>
</feature>
<organism evidence="2 3">
    <name type="scientific">Penicillium bovifimosum</name>
    <dbReference type="NCBI Taxonomy" id="126998"/>
    <lineage>
        <taxon>Eukaryota</taxon>
        <taxon>Fungi</taxon>
        <taxon>Dikarya</taxon>
        <taxon>Ascomycota</taxon>
        <taxon>Pezizomycotina</taxon>
        <taxon>Eurotiomycetes</taxon>
        <taxon>Eurotiomycetidae</taxon>
        <taxon>Eurotiales</taxon>
        <taxon>Aspergillaceae</taxon>
        <taxon>Penicillium</taxon>
    </lineage>
</organism>
<keyword evidence="3" id="KW-1185">Reference proteome</keyword>
<feature type="region of interest" description="Disordered" evidence="1">
    <location>
        <begin position="463"/>
        <end position="505"/>
    </location>
</feature>
<accession>A0A9W9L0L2</accession>
<dbReference type="GeneID" id="81405750"/>
<name>A0A9W9L0L2_9EURO</name>
<protein>
    <submittedName>
        <fullName evidence="2">Uncharacterized protein</fullName>
    </submittedName>
</protein>
<feature type="compositionally biased region" description="Polar residues" evidence="1">
    <location>
        <begin position="1"/>
        <end position="14"/>
    </location>
</feature>
<feature type="region of interest" description="Disordered" evidence="1">
    <location>
        <begin position="223"/>
        <end position="248"/>
    </location>
</feature>
<evidence type="ECO:0000256" key="1">
    <source>
        <dbReference type="SAM" id="MobiDB-lite"/>
    </source>
</evidence>
<reference evidence="2" key="2">
    <citation type="journal article" date="2023" name="IMA Fungus">
        <title>Comparative genomic study of the Penicillium genus elucidates a diverse pangenome and 15 lateral gene transfer events.</title>
        <authorList>
            <person name="Petersen C."/>
            <person name="Sorensen T."/>
            <person name="Nielsen M.R."/>
            <person name="Sondergaard T.E."/>
            <person name="Sorensen J.L."/>
            <person name="Fitzpatrick D.A."/>
            <person name="Frisvad J.C."/>
            <person name="Nielsen K.L."/>
        </authorList>
    </citation>
    <scope>NUCLEOTIDE SEQUENCE</scope>
    <source>
        <strain evidence="2">IBT 22155</strain>
    </source>
</reference>
<dbReference type="RefSeq" id="XP_056520176.1">
    <property type="nucleotide sequence ID" value="XM_056666580.1"/>
</dbReference>
<comment type="caution">
    <text evidence="2">The sequence shown here is derived from an EMBL/GenBank/DDBJ whole genome shotgun (WGS) entry which is preliminary data.</text>
</comment>
<dbReference type="AlphaFoldDB" id="A0A9W9L0L2"/>
<dbReference type="EMBL" id="JAPQKL010000005">
    <property type="protein sequence ID" value="KAJ5129797.1"/>
    <property type="molecule type" value="Genomic_DNA"/>
</dbReference>
<feature type="compositionally biased region" description="Polar residues" evidence="1">
    <location>
        <begin position="561"/>
        <end position="585"/>
    </location>
</feature>
<reference evidence="2" key="1">
    <citation type="submission" date="2022-11" db="EMBL/GenBank/DDBJ databases">
        <authorList>
            <person name="Petersen C."/>
        </authorList>
    </citation>
    <scope>NUCLEOTIDE SEQUENCE</scope>
    <source>
        <strain evidence="2">IBT 22155</strain>
    </source>
</reference>
<gene>
    <name evidence="2" type="ORF">N7515_005836</name>
</gene>
<dbReference type="Proteomes" id="UP001149079">
    <property type="component" value="Unassembled WGS sequence"/>
</dbReference>
<proteinExistence type="predicted"/>